<dbReference type="AlphaFoldDB" id="A0A9P4Q7X3"/>
<evidence type="ECO:0008006" key="5">
    <source>
        <dbReference type="Google" id="ProtNLM"/>
    </source>
</evidence>
<feature type="compositionally biased region" description="Basic and acidic residues" evidence="2">
    <location>
        <begin position="29"/>
        <end position="43"/>
    </location>
</feature>
<evidence type="ECO:0000313" key="3">
    <source>
        <dbReference type="EMBL" id="KAF2719824.1"/>
    </source>
</evidence>
<name>A0A9P4Q7X3_9PEZI</name>
<feature type="region of interest" description="Disordered" evidence="2">
    <location>
        <begin position="240"/>
        <end position="288"/>
    </location>
</feature>
<dbReference type="SUPFAM" id="SSF57959">
    <property type="entry name" value="Leucine zipper domain"/>
    <property type="match status" value="1"/>
</dbReference>
<feature type="compositionally biased region" description="Basic and acidic residues" evidence="2">
    <location>
        <begin position="1"/>
        <end position="12"/>
    </location>
</feature>
<keyword evidence="1" id="KW-0175">Coiled coil</keyword>
<gene>
    <name evidence="3" type="ORF">K431DRAFT_104983</name>
</gene>
<dbReference type="Gene3D" id="1.20.5.170">
    <property type="match status" value="1"/>
</dbReference>
<sequence>MMDASPHPHDSEDSNGNGASQNRTKRGRPRVEKNDASAADRRRTQIRLAQRAYRQRKENALDDLQGRVAELTNTIEQMQQAFFELDRKLCTAGGLCSGQLLDLKDTGFKISSLAERARMTPEEGPTGLGESASPAGSVNGGRINGGGGNGLGEGAAILAGAVKRELASPSLQQRQYQHQQQDSRLDDNPTRAGVIGRPNVPVNVPSWIDKTVAAMQPSEDIPTNQIGMGYSLFPSDHTNGGGVHDTQQRQQHHHLGAHPGLHHPGRHQHLTPTYAGYPTSHSQHLQLG</sequence>
<protein>
    <recommendedName>
        <fullName evidence="5">BZIP domain-containing protein</fullName>
    </recommendedName>
</protein>
<evidence type="ECO:0000313" key="4">
    <source>
        <dbReference type="Proteomes" id="UP000799441"/>
    </source>
</evidence>
<dbReference type="GO" id="GO:0003700">
    <property type="term" value="F:DNA-binding transcription factor activity"/>
    <property type="evidence" value="ECO:0007669"/>
    <property type="project" value="InterPro"/>
</dbReference>
<organism evidence="3 4">
    <name type="scientific">Polychaeton citri CBS 116435</name>
    <dbReference type="NCBI Taxonomy" id="1314669"/>
    <lineage>
        <taxon>Eukaryota</taxon>
        <taxon>Fungi</taxon>
        <taxon>Dikarya</taxon>
        <taxon>Ascomycota</taxon>
        <taxon>Pezizomycotina</taxon>
        <taxon>Dothideomycetes</taxon>
        <taxon>Dothideomycetidae</taxon>
        <taxon>Capnodiales</taxon>
        <taxon>Capnodiaceae</taxon>
        <taxon>Polychaeton</taxon>
    </lineage>
</organism>
<accession>A0A9P4Q7X3</accession>
<feature type="coiled-coil region" evidence="1">
    <location>
        <begin position="54"/>
        <end position="88"/>
    </location>
</feature>
<evidence type="ECO:0000256" key="2">
    <source>
        <dbReference type="SAM" id="MobiDB-lite"/>
    </source>
</evidence>
<dbReference type="PANTHER" id="PTHR40618">
    <property type="entry name" value="B-ZIP TRANSCRIPTION FACTOR (EUROFUNG)-RELATED"/>
    <property type="match status" value="1"/>
</dbReference>
<dbReference type="Proteomes" id="UP000799441">
    <property type="component" value="Unassembled WGS sequence"/>
</dbReference>
<dbReference type="EMBL" id="MU003806">
    <property type="protein sequence ID" value="KAF2719824.1"/>
    <property type="molecule type" value="Genomic_DNA"/>
</dbReference>
<feature type="compositionally biased region" description="Polar residues" evidence="2">
    <location>
        <begin position="279"/>
        <end position="288"/>
    </location>
</feature>
<keyword evidence="4" id="KW-1185">Reference proteome</keyword>
<dbReference type="CDD" id="cd14688">
    <property type="entry name" value="bZIP_YAP"/>
    <property type="match status" value="1"/>
</dbReference>
<feature type="region of interest" description="Disordered" evidence="2">
    <location>
        <begin position="169"/>
        <end position="198"/>
    </location>
</feature>
<evidence type="ECO:0000256" key="1">
    <source>
        <dbReference type="SAM" id="Coils"/>
    </source>
</evidence>
<feature type="region of interest" description="Disordered" evidence="2">
    <location>
        <begin position="118"/>
        <end position="146"/>
    </location>
</feature>
<feature type="region of interest" description="Disordered" evidence="2">
    <location>
        <begin position="1"/>
        <end position="44"/>
    </location>
</feature>
<dbReference type="PANTHER" id="PTHR40618:SF1">
    <property type="entry name" value="B-ZIP TRANSCRIPTION FACTOR (EUROFUNG)"/>
    <property type="match status" value="1"/>
</dbReference>
<comment type="caution">
    <text evidence="3">The sequence shown here is derived from an EMBL/GenBank/DDBJ whole genome shotgun (WGS) entry which is preliminary data.</text>
</comment>
<dbReference type="InterPro" id="IPR046347">
    <property type="entry name" value="bZIP_sf"/>
</dbReference>
<reference evidence="3" key="1">
    <citation type="journal article" date="2020" name="Stud. Mycol.">
        <title>101 Dothideomycetes genomes: a test case for predicting lifestyles and emergence of pathogens.</title>
        <authorList>
            <person name="Haridas S."/>
            <person name="Albert R."/>
            <person name="Binder M."/>
            <person name="Bloem J."/>
            <person name="Labutti K."/>
            <person name="Salamov A."/>
            <person name="Andreopoulos B."/>
            <person name="Baker S."/>
            <person name="Barry K."/>
            <person name="Bills G."/>
            <person name="Bluhm B."/>
            <person name="Cannon C."/>
            <person name="Castanera R."/>
            <person name="Culley D."/>
            <person name="Daum C."/>
            <person name="Ezra D."/>
            <person name="Gonzalez J."/>
            <person name="Henrissat B."/>
            <person name="Kuo A."/>
            <person name="Liang C."/>
            <person name="Lipzen A."/>
            <person name="Lutzoni F."/>
            <person name="Magnuson J."/>
            <person name="Mondo S."/>
            <person name="Nolan M."/>
            <person name="Ohm R."/>
            <person name="Pangilinan J."/>
            <person name="Park H.-J."/>
            <person name="Ramirez L."/>
            <person name="Alfaro M."/>
            <person name="Sun H."/>
            <person name="Tritt A."/>
            <person name="Yoshinaga Y."/>
            <person name="Zwiers L.-H."/>
            <person name="Turgeon B."/>
            <person name="Goodwin S."/>
            <person name="Spatafora J."/>
            <person name="Crous P."/>
            <person name="Grigoriev I."/>
        </authorList>
    </citation>
    <scope>NUCLEOTIDE SEQUENCE</scope>
    <source>
        <strain evidence="3">CBS 116435</strain>
    </source>
</reference>
<dbReference type="OrthoDB" id="3555317at2759"/>
<feature type="compositionally biased region" description="Basic residues" evidence="2">
    <location>
        <begin position="250"/>
        <end position="269"/>
    </location>
</feature>
<proteinExistence type="predicted"/>